<evidence type="ECO:0000256" key="1">
    <source>
        <dbReference type="ARBA" id="ARBA00005715"/>
    </source>
</evidence>
<dbReference type="GO" id="GO:0016301">
    <property type="term" value="F:kinase activity"/>
    <property type="evidence" value="ECO:0007669"/>
    <property type="project" value="UniProtKB-KW"/>
</dbReference>
<protein>
    <recommendedName>
        <fullName evidence="11">Hrp-dependent type III effector protein</fullName>
    </recommendedName>
</protein>
<keyword evidence="10" id="KW-1185">Reference proteome</keyword>
<keyword evidence="3" id="KW-0547">Nucleotide-binding</keyword>
<keyword evidence="5" id="KW-0067">ATP-binding</keyword>
<evidence type="ECO:0000313" key="10">
    <source>
        <dbReference type="Proteomes" id="UP000570517"/>
    </source>
</evidence>
<keyword evidence="2" id="KW-0808">Transferase</keyword>
<dbReference type="GO" id="GO:0005524">
    <property type="term" value="F:ATP binding"/>
    <property type="evidence" value="ECO:0007669"/>
    <property type="project" value="UniProtKB-KW"/>
</dbReference>
<evidence type="ECO:0008006" key="11">
    <source>
        <dbReference type="Google" id="ProtNLM"/>
    </source>
</evidence>
<feature type="domain" description="Four-carbon acid sugar kinase nucleotide binding" evidence="8">
    <location>
        <begin position="274"/>
        <end position="438"/>
    </location>
</feature>
<keyword evidence="4" id="KW-0418">Kinase</keyword>
<dbReference type="SUPFAM" id="SSF142764">
    <property type="entry name" value="YgbK-like"/>
    <property type="match status" value="1"/>
</dbReference>
<dbReference type="InterPro" id="IPR042213">
    <property type="entry name" value="NBD_C_sf"/>
</dbReference>
<evidence type="ECO:0000313" key="9">
    <source>
        <dbReference type="EMBL" id="NVN51960.1"/>
    </source>
</evidence>
<evidence type="ECO:0000256" key="6">
    <source>
        <dbReference type="ARBA" id="ARBA00023277"/>
    </source>
</evidence>
<comment type="caution">
    <text evidence="9">The sequence shown here is derived from an EMBL/GenBank/DDBJ whole genome shotgun (WGS) entry which is preliminary data.</text>
</comment>
<dbReference type="InterPro" id="IPR037051">
    <property type="entry name" value="4-carb_acid_sugar_kinase_N_sf"/>
</dbReference>
<evidence type="ECO:0000256" key="5">
    <source>
        <dbReference type="ARBA" id="ARBA00022840"/>
    </source>
</evidence>
<sequence length="449" mass="47072">MAAGRRIAVLDDDPTGSQTVHDVSVVTVFETDEYAAGLAAPGSTCFILTNTRSLAESAAIEVNTDVSANLFALGQSFGGPMEVVSRGDSTLRGHILAEIRAIDATRRRVTGAGFDGVLLIPAYFEAGRFTAGDIHWATVAGTPTPVGDTEFARDATFGYTSSNLRDFVAEKSVGTITADEVHSITLDDIRIGGPSRVAEILGEVTGGAFVVVNATDYADLEIVVLGLLEVQQQGRSFGYRTGPSFVRALAGLEPQEPPSAQQIWPEGNPGGHGLVVVGSHVGLTSRQVVKAQERGGMVEAELHVPALIDSDRRDAHVAEVGRVVIEALATSDVLLFTSRTLMRGGDADDSLAIARTVSTAVIDVVRASLAAHPAWVVAKGGITSHDVAVRGLGIRRAEVIGQLFPGIVSVFRPIEATPEAVGIPYVVFAGNVGDDETLADVVDLFAGRR</sequence>
<keyword evidence="6" id="KW-0119">Carbohydrate metabolism</keyword>
<dbReference type="InterPro" id="IPR010737">
    <property type="entry name" value="4-carb_acid_sugar_kinase_N"/>
</dbReference>
<evidence type="ECO:0000256" key="2">
    <source>
        <dbReference type="ARBA" id="ARBA00022679"/>
    </source>
</evidence>
<organism evidence="9 10">
    <name type="scientific">Mycolicibacterium hippocampi</name>
    <dbReference type="NCBI Taxonomy" id="659824"/>
    <lineage>
        <taxon>Bacteria</taxon>
        <taxon>Bacillati</taxon>
        <taxon>Actinomycetota</taxon>
        <taxon>Actinomycetes</taxon>
        <taxon>Mycobacteriales</taxon>
        <taxon>Mycobacteriaceae</taxon>
        <taxon>Mycolicibacterium</taxon>
    </lineage>
</organism>
<gene>
    <name evidence="9" type="ORF">HLY00_1953</name>
</gene>
<dbReference type="Gene3D" id="3.40.50.10840">
    <property type="entry name" value="Putative sugar-binding, N-terminal domain"/>
    <property type="match status" value="1"/>
</dbReference>
<evidence type="ECO:0000256" key="4">
    <source>
        <dbReference type="ARBA" id="ARBA00022777"/>
    </source>
</evidence>
<evidence type="ECO:0000256" key="3">
    <source>
        <dbReference type="ARBA" id="ARBA00022741"/>
    </source>
</evidence>
<dbReference type="Pfam" id="PF17042">
    <property type="entry name" value="NBD_C"/>
    <property type="match status" value="1"/>
</dbReference>
<proteinExistence type="inferred from homology"/>
<reference evidence="9 10" key="1">
    <citation type="submission" date="2020-05" db="EMBL/GenBank/DDBJ databases">
        <title>Draft genome sequence of Mycobacterium hippocampi DL, isolated from European seabass, Dicentrarchus labrax, reared in fish farms.</title>
        <authorList>
            <person name="Stathopoulou P."/>
            <person name="Asimakis E."/>
            <person name="Tzokas K."/>
            <person name="Batargias C."/>
            <person name="Tsiamis G."/>
        </authorList>
    </citation>
    <scope>NUCLEOTIDE SEQUENCE [LARGE SCALE GENOMIC DNA]</scope>
    <source>
        <strain evidence="9 10">DL</strain>
    </source>
</reference>
<feature type="domain" description="Four-carbon acid sugar kinase N-terminal" evidence="7">
    <location>
        <begin position="7"/>
        <end position="249"/>
    </location>
</feature>
<dbReference type="AlphaFoldDB" id="A0A850PV77"/>
<dbReference type="EMBL" id="JABFYL010000039">
    <property type="protein sequence ID" value="NVN51960.1"/>
    <property type="molecule type" value="Genomic_DNA"/>
</dbReference>
<evidence type="ECO:0000259" key="8">
    <source>
        <dbReference type="Pfam" id="PF17042"/>
    </source>
</evidence>
<evidence type="ECO:0000259" key="7">
    <source>
        <dbReference type="Pfam" id="PF07005"/>
    </source>
</evidence>
<dbReference type="InterPro" id="IPR031475">
    <property type="entry name" value="NBD_C"/>
</dbReference>
<dbReference type="RefSeq" id="WP_178360217.1">
    <property type="nucleotide sequence ID" value="NZ_JABFYL010000039.1"/>
</dbReference>
<accession>A0A850PV77</accession>
<name>A0A850PV77_9MYCO</name>
<dbReference type="Pfam" id="PF07005">
    <property type="entry name" value="SBD_N"/>
    <property type="match status" value="1"/>
</dbReference>
<dbReference type="Proteomes" id="UP000570517">
    <property type="component" value="Unassembled WGS sequence"/>
</dbReference>
<comment type="similarity">
    <text evidence="1">Belongs to the four-carbon acid sugar kinase family.</text>
</comment>
<dbReference type="Gene3D" id="3.40.980.20">
    <property type="entry name" value="Four-carbon acid sugar kinase, nucleotide binding domain"/>
    <property type="match status" value="1"/>
</dbReference>